<evidence type="ECO:0000313" key="3">
    <source>
        <dbReference type="EMBL" id="CAB4202422.1"/>
    </source>
</evidence>
<evidence type="ECO:0000313" key="4">
    <source>
        <dbReference type="EMBL" id="CAB5229205.1"/>
    </source>
</evidence>
<dbReference type="EMBL" id="LR798398">
    <property type="protein sequence ID" value="CAB5229205.1"/>
    <property type="molecule type" value="Genomic_DNA"/>
</dbReference>
<reference evidence="4" key="1">
    <citation type="submission" date="2020-05" db="EMBL/GenBank/DDBJ databases">
        <authorList>
            <person name="Chiriac C."/>
            <person name="Salcher M."/>
            <person name="Ghai R."/>
            <person name="Kavagutti S V."/>
        </authorList>
    </citation>
    <scope>NUCLEOTIDE SEQUENCE</scope>
</reference>
<dbReference type="EMBL" id="LR796952">
    <property type="protein sequence ID" value="CAB4177696.1"/>
    <property type="molecule type" value="Genomic_DNA"/>
</dbReference>
<proteinExistence type="predicted"/>
<evidence type="ECO:0000313" key="1">
    <source>
        <dbReference type="EMBL" id="CAB4171930.1"/>
    </source>
</evidence>
<organism evidence="4">
    <name type="scientific">uncultured Caudovirales phage</name>
    <dbReference type="NCBI Taxonomy" id="2100421"/>
    <lineage>
        <taxon>Viruses</taxon>
        <taxon>Duplodnaviria</taxon>
        <taxon>Heunggongvirae</taxon>
        <taxon>Uroviricota</taxon>
        <taxon>Caudoviricetes</taxon>
        <taxon>Peduoviridae</taxon>
        <taxon>Maltschvirus</taxon>
        <taxon>Maltschvirus maltsch</taxon>
    </lineage>
</organism>
<evidence type="ECO:0000313" key="2">
    <source>
        <dbReference type="EMBL" id="CAB4177696.1"/>
    </source>
</evidence>
<accession>A0A6J7XEG4</accession>
<protein>
    <submittedName>
        <fullName evidence="4">Uncharacterized protein</fullName>
    </submittedName>
</protein>
<sequence length="574" mass="60323">MADKVDLDALIAKEREKIGQGMERSIMGDLQRQAGLTARSLGPIMAGGALGAAAGAPMMGVGAIPGFVAGATSAALAGPLSDLAVSGYRGLKNLVAPSAAQPGPLPSQALEQLMTYAGLPQPQTSTERVVQGAIKSGAEALTGAGGAGLLSRSLTPRTVGQGIAQTLAEAPAAQTAAGTISAGTAQTAREMGAPETVALPLGIASGALPFMARPQNMFAAPGEVRQANINILQQQGIPLSPAQQLETGAPQMVESVMKYLPTSAPAVARQEDMTQRAFTGSILRRAGIESDIATPEVLTNARRNFGREYNALERQTNIRGDEQLFNDLGRIESNYVVGFPDTIKPVWNARRDEVLRFATGERTGEGRTYHRLQSELSEEIAKASRSTDPSSGYYTQALQGLQQSLAGAMERSTESPELRQAWQNLNQRYAIFSRVEDAMARAGNEKLNTGFIPAQQIASVVRGRDPTRWVEGQDDFTNLVRAGAAIIPDPVPNSGTAQRSFYQDLLTGGKRGAPAAAAAGTAQGLGVAALEPITALGLPYMASRAWYAQPYSREVTGLLGGQAVRGAQEEEMNK</sequence>
<dbReference type="EMBL" id="LR796869">
    <property type="protein sequence ID" value="CAB4171930.1"/>
    <property type="molecule type" value="Genomic_DNA"/>
</dbReference>
<dbReference type="EMBL" id="LR797317">
    <property type="protein sequence ID" value="CAB4202422.1"/>
    <property type="molecule type" value="Genomic_DNA"/>
</dbReference>
<gene>
    <name evidence="2" type="ORF">UFOVP1014_36</name>
    <name evidence="3" type="ORF">UFOVP1368_10</name>
    <name evidence="4" type="ORF">UFOVP1552_17</name>
    <name evidence="1" type="ORF">UFOVP933_33</name>
</gene>
<name>A0A6J7XEG4_9CAUD</name>